<organism evidence="2 3">
    <name type="scientific">Nibrella viscosa</name>
    <dbReference type="NCBI Taxonomy" id="1084524"/>
    <lineage>
        <taxon>Bacteria</taxon>
        <taxon>Pseudomonadati</taxon>
        <taxon>Bacteroidota</taxon>
        <taxon>Cytophagia</taxon>
        <taxon>Cytophagales</taxon>
        <taxon>Spirosomataceae</taxon>
        <taxon>Nibrella</taxon>
    </lineage>
</organism>
<dbReference type="PANTHER" id="PTHR12110:SF52">
    <property type="entry name" value="XYLOSE ISOMERASE"/>
    <property type="match status" value="1"/>
</dbReference>
<feature type="domain" description="Xylose isomerase-like TIM barrel" evidence="1">
    <location>
        <begin position="33"/>
        <end position="266"/>
    </location>
</feature>
<dbReference type="InterPro" id="IPR013022">
    <property type="entry name" value="Xyl_isomerase-like_TIM-brl"/>
</dbReference>
<dbReference type="EMBL" id="BAABHB010000003">
    <property type="protein sequence ID" value="GAA4405034.1"/>
    <property type="molecule type" value="Genomic_DNA"/>
</dbReference>
<comment type="caution">
    <text evidence="2">The sequence shown here is derived from an EMBL/GenBank/DDBJ whole genome shotgun (WGS) entry which is preliminary data.</text>
</comment>
<dbReference type="PANTHER" id="PTHR12110">
    <property type="entry name" value="HYDROXYPYRUVATE ISOMERASE"/>
    <property type="match status" value="1"/>
</dbReference>
<dbReference type="InterPro" id="IPR050312">
    <property type="entry name" value="IolE/XylAMocC-like"/>
</dbReference>
<gene>
    <name evidence="2" type="ORF">GCM10023187_23060</name>
</gene>
<dbReference type="InterPro" id="IPR036237">
    <property type="entry name" value="Xyl_isomerase-like_sf"/>
</dbReference>
<evidence type="ECO:0000259" key="1">
    <source>
        <dbReference type="Pfam" id="PF01261"/>
    </source>
</evidence>
<dbReference type="Gene3D" id="3.20.20.150">
    <property type="entry name" value="Divalent-metal-dependent TIM barrel enzymes"/>
    <property type="match status" value="1"/>
</dbReference>
<accession>A0ABP8KEP3</accession>
<protein>
    <submittedName>
        <fullName evidence="2">Sugar phosphate isomerase/epimerase</fullName>
    </submittedName>
</protein>
<dbReference type="SUPFAM" id="SSF51658">
    <property type="entry name" value="Xylose isomerase-like"/>
    <property type="match status" value="1"/>
</dbReference>
<sequence length="277" mass="30830">MSANPLTDLSRLCVHTITTKPWTIEEAAIHYSKMGIGGITVWRDTLAGRYIRHTGQMLRDAGLTIVSLCRGGFFPNADATGRQEAIDDNRRAIEEAAELGAPLIVLVCGADPRQPLTESRRQIQDGIMTVLPQAEAAGVKLAIEPLHPMYADNRSAINTLAQANDMAEAINSPWVGVAVDVYHLWWDPALEQEIARCGRNGNLYAFHMCDWKTPTADFLLDRGLMGEGCINVPQIRHWVEATGFNGFNEVEIFSTTHWAKDQHVFLEEIKQAYLHHS</sequence>
<keyword evidence="3" id="KW-1185">Reference proteome</keyword>
<dbReference type="RefSeq" id="WP_345267149.1">
    <property type="nucleotide sequence ID" value="NZ_BAABHB010000003.1"/>
</dbReference>
<name>A0ABP8KEP3_9BACT</name>
<proteinExistence type="predicted"/>
<reference evidence="3" key="1">
    <citation type="journal article" date="2019" name="Int. J. Syst. Evol. Microbiol.">
        <title>The Global Catalogue of Microorganisms (GCM) 10K type strain sequencing project: providing services to taxonomists for standard genome sequencing and annotation.</title>
        <authorList>
            <consortium name="The Broad Institute Genomics Platform"/>
            <consortium name="The Broad Institute Genome Sequencing Center for Infectious Disease"/>
            <person name="Wu L."/>
            <person name="Ma J."/>
        </authorList>
    </citation>
    <scope>NUCLEOTIDE SEQUENCE [LARGE SCALE GENOMIC DNA]</scope>
    <source>
        <strain evidence="3">JCM 17925</strain>
    </source>
</reference>
<dbReference type="Proteomes" id="UP001500936">
    <property type="component" value="Unassembled WGS sequence"/>
</dbReference>
<dbReference type="Pfam" id="PF01261">
    <property type="entry name" value="AP_endonuc_2"/>
    <property type="match status" value="1"/>
</dbReference>
<keyword evidence="2" id="KW-0413">Isomerase</keyword>
<evidence type="ECO:0000313" key="3">
    <source>
        <dbReference type="Proteomes" id="UP001500936"/>
    </source>
</evidence>
<dbReference type="GO" id="GO:0016853">
    <property type="term" value="F:isomerase activity"/>
    <property type="evidence" value="ECO:0007669"/>
    <property type="project" value="UniProtKB-KW"/>
</dbReference>
<evidence type="ECO:0000313" key="2">
    <source>
        <dbReference type="EMBL" id="GAA4405034.1"/>
    </source>
</evidence>